<dbReference type="PANTHER" id="PTHR43081:SF1">
    <property type="entry name" value="ADENYLATE CYCLASE, TERMINAL-DIFFERENTIATION SPECIFIC"/>
    <property type="match status" value="1"/>
</dbReference>
<dbReference type="CDD" id="cd07302">
    <property type="entry name" value="CHD"/>
    <property type="match status" value="1"/>
</dbReference>
<name>A0ABT5KUB8_9BURK</name>
<dbReference type="InterPro" id="IPR050697">
    <property type="entry name" value="Adenylyl/Guanylyl_Cyclase_3/4"/>
</dbReference>
<dbReference type="SMART" id="SM01080">
    <property type="entry name" value="CHASE2"/>
    <property type="match status" value="1"/>
</dbReference>
<evidence type="ECO:0000256" key="1">
    <source>
        <dbReference type="SAM" id="MobiDB-lite"/>
    </source>
</evidence>
<dbReference type="SMART" id="SM00044">
    <property type="entry name" value="CYCc"/>
    <property type="match status" value="1"/>
</dbReference>
<evidence type="ECO:0000313" key="5">
    <source>
        <dbReference type="Proteomes" id="UP001219862"/>
    </source>
</evidence>
<dbReference type="Proteomes" id="UP001219862">
    <property type="component" value="Unassembled WGS sequence"/>
</dbReference>
<feature type="transmembrane region" description="Helical" evidence="2">
    <location>
        <begin position="460"/>
        <end position="482"/>
    </location>
</feature>
<keyword evidence="2" id="KW-1133">Transmembrane helix</keyword>
<dbReference type="PANTHER" id="PTHR43081">
    <property type="entry name" value="ADENYLATE CYCLASE, TERMINAL-DIFFERENTIATION SPECIFIC-RELATED"/>
    <property type="match status" value="1"/>
</dbReference>
<comment type="caution">
    <text evidence="4">The sequence shown here is derived from an EMBL/GenBank/DDBJ whole genome shotgun (WGS) entry which is preliminary data.</text>
</comment>
<dbReference type="PROSITE" id="PS50125">
    <property type="entry name" value="GUANYLATE_CYCLASE_2"/>
    <property type="match status" value="1"/>
</dbReference>
<accession>A0ABT5KUB8</accession>
<dbReference type="SUPFAM" id="SSF55073">
    <property type="entry name" value="Nucleotide cyclase"/>
    <property type="match status" value="1"/>
</dbReference>
<dbReference type="InterPro" id="IPR001054">
    <property type="entry name" value="A/G_cyclase"/>
</dbReference>
<gene>
    <name evidence="4" type="ORF">PRZ01_09190</name>
</gene>
<keyword evidence="2" id="KW-0472">Membrane</keyword>
<dbReference type="InterPro" id="IPR029787">
    <property type="entry name" value="Nucleotide_cyclase"/>
</dbReference>
<dbReference type="Pfam" id="PF05226">
    <property type="entry name" value="CHASE2"/>
    <property type="match status" value="1"/>
</dbReference>
<evidence type="ECO:0000256" key="2">
    <source>
        <dbReference type="SAM" id="Phobius"/>
    </source>
</evidence>
<dbReference type="Gene3D" id="3.30.70.1230">
    <property type="entry name" value="Nucleotide cyclase"/>
    <property type="match status" value="1"/>
</dbReference>
<sequence length="714" mass="76058">MSKSNSANAAALTPARPPQSASPRMAAPDASNPGGPARRTPFRNVRSAVVLWLAALVWWVLLLAHAAQQIDLAPLRALDRYLYDARLALFSPDQQDPRIVIIDIDERALAAHGRWPWRRGLLAELLESTFQDYGALVVGLDLILAEADKSSGLPTLERLAAGPLQGNTAFAQQLAALRPSLDEDGHLAQVLQRHPVVLGFYFSDGDGSAQTATLPPPSLAASSPGLKDLPDWQGHGGNLDRLQSAAGQAGFLNAVADEDGITRRSLLLARQGSAVFASLPLALAQTLLNAPKLQSVESPAGNLLGLRLQTPRGPLQLNTDDSAGALIPYRAAEGDYAHFSAADLLDKKLPRQALHGRVVLLGSSAPGLLDQRATPLHPSYPGVGVHASMLTGILDGTLAHTPSNTAWIELGLLLLTGLPLMVLAPHLSTWRNAGLLLSLLIGLLSLNLWAWRGLHEAWPLASPLALLAGMAGLLLLIANVGARSARRQLTRLFGHYLPPTLVEEMSHRPDHYSMASRSAVLSVMFADVKGFTGISEHLNPTALAELMNEYFTAMAGIIGQHRGTLDKFMGDAVMAFWGAPLADELHARHAVEAALAMHASMTELNRRFAARGWPTLRISIGINTGPMVVGDLGSRQRRAYTVLGDSVNLAARLQSLCAERGAEILIGEATQAAMAASTADLPPICSSVSLGQQAVRGRAASVEVFELKPAQFRN</sequence>
<reference evidence="4 5" key="1">
    <citation type="submission" date="2022-10" db="EMBL/GenBank/DDBJ databases">
        <title>paucibacter sp. hw8 Genome sequencing.</title>
        <authorList>
            <person name="Park S."/>
        </authorList>
    </citation>
    <scope>NUCLEOTIDE SEQUENCE [LARGE SCALE GENOMIC DNA]</scope>
    <source>
        <strain evidence="5">hw8</strain>
    </source>
</reference>
<dbReference type="InterPro" id="IPR007890">
    <property type="entry name" value="CHASE2"/>
</dbReference>
<protein>
    <submittedName>
        <fullName evidence="4">Adenylate/guanylate cyclase domain-containing protein</fullName>
    </submittedName>
</protein>
<feature type="domain" description="Guanylate cyclase" evidence="3">
    <location>
        <begin position="522"/>
        <end position="654"/>
    </location>
</feature>
<dbReference type="EMBL" id="JAQQXS010000007">
    <property type="protein sequence ID" value="MDC8785362.1"/>
    <property type="molecule type" value="Genomic_DNA"/>
</dbReference>
<feature type="region of interest" description="Disordered" evidence="1">
    <location>
        <begin position="1"/>
        <end position="39"/>
    </location>
</feature>
<evidence type="ECO:0000313" key="4">
    <source>
        <dbReference type="EMBL" id="MDC8785362.1"/>
    </source>
</evidence>
<dbReference type="Pfam" id="PF00211">
    <property type="entry name" value="Guanylate_cyc"/>
    <property type="match status" value="1"/>
</dbReference>
<keyword evidence="5" id="KW-1185">Reference proteome</keyword>
<feature type="transmembrane region" description="Helical" evidence="2">
    <location>
        <begin position="48"/>
        <end position="67"/>
    </location>
</feature>
<feature type="transmembrane region" description="Helical" evidence="2">
    <location>
        <begin position="435"/>
        <end position="454"/>
    </location>
</feature>
<keyword evidence="2" id="KW-0812">Transmembrane</keyword>
<proteinExistence type="predicted"/>
<evidence type="ECO:0000259" key="3">
    <source>
        <dbReference type="PROSITE" id="PS50125"/>
    </source>
</evidence>
<organism evidence="4 5">
    <name type="scientific">Roseateles koreensis</name>
    <dbReference type="NCBI Taxonomy" id="2987526"/>
    <lineage>
        <taxon>Bacteria</taxon>
        <taxon>Pseudomonadati</taxon>
        <taxon>Pseudomonadota</taxon>
        <taxon>Betaproteobacteria</taxon>
        <taxon>Burkholderiales</taxon>
        <taxon>Sphaerotilaceae</taxon>
        <taxon>Roseateles</taxon>
    </lineage>
</organism>
<feature type="transmembrane region" description="Helical" evidence="2">
    <location>
        <begin position="406"/>
        <end position="423"/>
    </location>
</feature>